<dbReference type="Proteomes" id="UP001607302">
    <property type="component" value="Unassembled WGS sequence"/>
</dbReference>
<feature type="coiled-coil region" evidence="1">
    <location>
        <begin position="25"/>
        <end position="52"/>
    </location>
</feature>
<organism evidence="3 4">
    <name type="scientific">Vespula squamosa</name>
    <name type="common">Southern yellow jacket</name>
    <name type="synonym">Wasp</name>
    <dbReference type="NCBI Taxonomy" id="30214"/>
    <lineage>
        <taxon>Eukaryota</taxon>
        <taxon>Metazoa</taxon>
        <taxon>Ecdysozoa</taxon>
        <taxon>Arthropoda</taxon>
        <taxon>Hexapoda</taxon>
        <taxon>Insecta</taxon>
        <taxon>Pterygota</taxon>
        <taxon>Neoptera</taxon>
        <taxon>Endopterygota</taxon>
        <taxon>Hymenoptera</taxon>
        <taxon>Apocrita</taxon>
        <taxon>Aculeata</taxon>
        <taxon>Vespoidea</taxon>
        <taxon>Vespidae</taxon>
        <taxon>Vespinae</taxon>
        <taxon>Vespula</taxon>
    </lineage>
</organism>
<reference evidence="3 4" key="1">
    <citation type="journal article" date="2024" name="Ann. Entomol. Soc. Am.">
        <title>Genomic analyses of the southern and eastern yellowjacket wasps (Hymenoptera: Vespidae) reveal evolutionary signatures of social life.</title>
        <authorList>
            <person name="Catto M.A."/>
            <person name="Caine P.B."/>
            <person name="Orr S.E."/>
            <person name="Hunt B.G."/>
            <person name="Goodisman M.A.D."/>
        </authorList>
    </citation>
    <scope>NUCLEOTIDE SEQUENCE [LARGE SCALE GENOMIC DNA]</scope>
    <source>
        <strain evidence="3">233</strain>
        <tissue evidence="3">Head and thorax</tissue>
    </source>
</reference>
<gene>
    <name evidence="3" type="ORF">V1478_006565</name>
</gene>
<keyword evidence="1" id="KW-0175">Coiled coil</keyword>
<evidence type="ECO:0000313" key="3">
    <source>
        <dbReference type="EMBL" id="KAL2728933.1"/>
    </source>
</evidence>
<comment type="caution">
    <text evidence="3">The sequence shown here is derived from an EMBL/GenBank/DDBJ whole genome shotgun (WGS) entry which is preliminary data.</text>
</comment>
<sequence length="343" mass="39505">MANTSEDEAIIIRNLKDSAALLPRIAALRQVLRQLRMALRQERENLSKEINTIKWLEVGKTKKKYIFEDDSKPFPEREREREREKGQRKKKEFLSFVDSRRNNRGNGGQSSKYPLEVLHFRNGNGDSCTTGNCGSLLDSKIYQRRVDRLKEELDSFERSCRSMSILSMSKFYKEKIHDLERDCCAGLNKVKDGFVESLQAFENTLDFIRSEGSSKGTSNADGYRNAESFVIGRRKEKNLDGGARQRAKWQTLSSNVEKQPSLCRTKSLIIENRHHGLWLAQICSQRFSDSAICNDAMYRASRFHLERPHHIVGILEPSNDLRFSTSFTAVFPIVGKRTPIFTL</sequence>
<name>A0ABD2B885_VESSQ</name>
<proteinExistence type="predicted"/>
<feature type="compositionally biased region" description="Basic and acidic residues" evidence="2">
    <location>
        <begin position="73"/>
        <end position="85"/>
    </location>
</feature>
<keyword evidence="4" id="KW-1185">Reference proteome</keyword>
<evidence type="ECO:0000256" key="1">
    <source>
        <dbReference type="SAM" id="Coils"/>
    </source>
</evidence>
<feature type="coiled-coil region" evidence="1">
    <location>
        <begin position="139"/>
        <end position="166"/>
    </location>
</feature>
<protein>
    <submittedName>
        <fullName evidence="3">Uncharacterized protein</fullName>
    </submittedName>
</protein>
<dbReference type="AlphaFoldDB" id="A0ABD2B885"/>
<evidence type="ECO:0000256" key="2">
    <source>
        <dbReference type="SAM" id="MobiDB-lite"/>
    </source>
</evidence>
<accession>A0ABD2B885</accession>
<feature type="region of interest" description="Disordered" evidence="2">
    <location>
        <begin position="73"/>
        <end position="112"/>
    </location>
</feature>
<evidence type="ECO:0000313" key="4">
    <source>
        <dbReference type="Proteomes" id="UP001607302"/>
    </source>
</evidence>
<dbReference type="EMBL" id="JAUDFV010000132">
    <property type="protein sequence ID" value="KAL2728933.1"/>
    <property type="molecule type" value="Genomic_DNA"/>
</dbReference>